<keyword evidence="5" id="KW-0255">Endonuclease</keyword>
<dbReference type="InterPro" id="IPR000477">
    <property type="entry name" value="RT_dom"/>
</dbReference>
<dbReference type="AlphaFoldDB" id="A0A015LYD0"/>
<keyword evidence="6" id="KW-0378">Hydrolase</keyword>
<keyword evidence="7" id="KW-0695">RNA-directed DNA polymerase</keyword>
<gene>
    <name evidence="9" type="ORF">RirG_021490</name>
</gene>
<organism evidence="9 10">
    <name type="scientific">Rhizophagus irregularis (strain DAOM 197198w)</name>
    <name type="common">Glomus intraradices</name>
    <dbReference type="NCBI Taxonomy" id="1432141"/>
    <lineage>
        <taxon>Eukaryota</taxon>
        <taxon>Fungi</taxon>
        <taxon>Fungi incertae sedis</taxon>
        <taxon>Mucoromycota</taxon>
        <taxon>Glomeromycotina</taxon>
        <taxon>Glomeromycetes</taxon>
        <taxon>Glomerales</taxon>
        <taxon>Glomeraceae</taxon>
        <taxon>Rhizophagus</taxon>
    </lineage>
</organism>
<evidence type="ECO:0000313" key="10">
    <source>
        <dbReference type="Proteomes" id="UP000022910"/>
    </source>
</evidence>
<dbReference type="InterPro" id="IPR050951">
    <property type="entry name" value="Retrovirus_Pol_polyprotein"/>
</dbReference>
<dbReference type="CDD" id="cd09274">
    <property type="entry name" value="RNase_HI_RT_Ty3"/>
    <property type="match status" value="1"/>
</dbReference>
<dbReference type="Gene3D" id="3.30.70.270">
    <property type="match status" value="2"/>
</dbReference>
<dbReference type="PROSITE" id="PS50878">
    <property type="entry name" value="RT_POL"/>
    <property type="match status" value="1"/>
</dbReference>
<keyword evidence="10" id="KW-1185">Reference proteome</keyword>
<evidence type="ECO:0000256" key="4">
    <source>
        <dbReference type="ARBA" id="ARBA00022722"/>
    </source>
</evidence>
<keyword evidence="2" id="KW-0808">Transferase</keyword>
<keyword evidence="4" id="KW-0540">Nuclease</keyword>
<dbReference type="GO" id="GO:0003964">
    <property type="term" value="F:RNA-directed DNA polymerase activity"/>
    <property type="evidence" value="ECO:0007669"/>
    <property type="project" value="UniProtKB-KW"/>
</dbReference>
<dbReference type="Proteomes" id="UP000022910">
    <property type="component" value="Unassembled WGS sequence"/>
</dbReference>
<dbReference type="Gene3D" id="3.40.50.300">
    <property type="entry name" value="P-loop containing nucleotide triphosphate hydrolases"/>
    <property type="match status" value="1"/>
</dbReference>
<reference evidence="9 10" key="1">
    <citation type="submission" date="2014-02" db="EMBL/GenBank/DDBJ databases">
        <title>Single nucleus genome sequencing reveals high similarity among nuclei of an endomycorrhizal fungus.</title>
        <authorList>
            <person name="Lin K."/>
            <person name="Geurts R."/>
            <person name="Zhang Z."/>
            <person name="Limpens E."/>
            <person name="Saunders D.G."/>
            <person name="Mu D."/>
            <person name="Pang E."/>
            <person name="Cao H."/>
            <person name="Cha H."/>
            <person name="Lin T."/>
            <person name="Zhou Q."/>
            <person name="Shang Y."/>
            <person name="Li Y."/>
            <person name="Ivanov S."/>
            <person name="Sharma T."/>
            <person name="Velzen R.V."/>
            <person name="Ruijter N.D."/>
            <person name="Aanen D.K."/>
            <person name="Win J."/>
            <person name="Kamoun S."/>
            <person name="Bisseling T."/>
            <person name="Huang S."/>
        </authorList>
    </citation>
    <scope>NUCLEOTIDE SEQUENCE [LARGE SCALE GENOMIC DNA]</scope>
    <source>
        <strain evidence="10">DAOM197198w</strain>
    </source>
</reference>
<evidence type="ECO:0000313" key="9">
    <source>
        <dbReference type="EMBL" id="EXX77696.1"/>
    </source>
</evidence>
<dbReference type="GO" id="GO:0008233">
    <property type="term" value="F:peptidase activity"/>
    <property type="evidence" value="ECO:0007669"/>
    <property type="project" value="UniProtKB-KW"/>
</dbReference>
<dbReference type="FunFam" id="3.10.10.10:FF:000007">
    <property type="entry name" value="Retrovirus-related Pol polyprotein from transposon 17.6-like Protein"/>
    <property type="match status" value="1"/>
</dbReference>
<dbReference type="Gene3D" id="3.10.20.370">
    <property type="match status" value="1"/>
</dbReference>
<dbReference type="PANTHER" id="PTHR37984">
    <property type="entry name" value="PROTEIN CBG26694"/>
    <property type="match status" value="1"/>
</dbReference>
<dbReference type="STRING" id="1432141.A0A015LYD0"/>
<dbReference type="FunFam" id="3.30.70.270:FF:000020">
    <property type="entry name" value="Transposon Tf2-6 polyprotein-like Protein"/>
    <property type="match status" value="1"/>
</dbReference>
<dbReference type="InterPro" id="IPR041373">
    <property type="entry name" value="RT_RNaseH"/>
</dbReference>
<dbReference type="SUPFAM" id="SSF52540">
    <property type="entry name" value="P-loop containing nucleoside triphosphate hydrolases"/>
    <property type="match status" value="1"/>
</dbReference>
<evidence type="ECO:0000259" key="8">
    <source>
        <dbReference type="PROSITE" id="PS50878"/>
    </source>
</evidence>
<dbReference type="InterPro" id="IPR043502">
    <property type="entry name" value="DNA/RNA_pol_sf"/>
</dbReference>
<protein>
    <submittedName>
        <fullName evidence="9">Gag-pol fusion protein</fullName>
    </submittedName>
</protein>
<dbReference type="FunFam" id="3.10.20.370:FF:000001">
    <property type="entry name" value="Retrovirus-related Pol polyprotein from transposon 17.6-like protein"/>
    <property type="match status" value="1"/>
</dbReference>
<name>A0A015LYD0_RHIIW</name>
<dbReference type="InterPro" id="IPR043128">
    <property type="entry name" value="Rev_trsase/Diguanyl_cyclase"/>
</dbReference>
<evidence type="ECO:0000256" key="3">
    <source>
        <dbReference type="ARBA" id="ARBA00022695"/>
    </source>
</evidence>
<evidence type="ECO:0000256" key="5">
    <source>
        <dbReference type="ARBA" id="ARBA00022759"/>
    </source>
</evidence>
<dbReference type="Gene3D" id="3.10.10.10">
    <property type="entry name" value="HIV Type 1 Reverse Transcriptase, subunit A, domain 1"/>
    <property type="match status" value="1"/>
</dbReference>
<dbReference type="GO" id="GO:0004519">
    <property type="term" value="F:endonuclease activity"/>
    <property type="evidence" value="ECO:0007669"/>
    <property type="project" value="UniProtKB-KW"/>
</dbReference>
<sequence>MISENGKNENKWEKFDKKINLGEVTGKRKDDIIKIIKSYEEIFEYDEEKLGKVNTVKHKIEIKEGQEPIAQKRYKETEEKGKFIKKEIEQLLKMGKIRKSWSSWASPVTLAGKKTGNYRFCIDYRKLNNVTKSDVYPLPRIDELLEKYRTVRWFTSLDLAAGYHQVEMVEEDKEKTAFICLQGLYEYNVMPFGLKNAPGTFQRLMDEILKEYIGEFVIVYLDDIMIYSKNFEEHEEHIDKVLNKLKENNLIVKLKKCKFGERNIEFLGHIVGRDGLKPDVKKVEKIKEIKIPETVTQVRSFLGLCSYYRRFIKNFAKIAKPLYHLVKKDVPFEWTEKQQEAFEELKIRLMEKPVLDHPNFEKEFILITDASGEGLGAVLSQKNEENKEFVIAYASRSLVGAEKNYAITELECLAIFWGIKYFHKFLAGRKFTVITDHAALKGLMNAKVPTGRRARWVMELQQYDFEVIHRSGKENKNADALSRLEFEEKVIKRDPGGSSQEIMKMEHNKEKKLRYVRSGNEWFDARRFKGKWDDMKYFNDKEAILLNLEEKTEKELLKKLERKSKPQIIIVDGVDGIGKSTIVENIIKRLKEKDDLKIIFNKFKRRRNDDKRFEEPSKEYEWLFRKQVVEEINRRIVEFTDEDIIILDKSPYCEYFYQKTKSFDRGYITPYGNHKMEKEIFKYKDIIDNAIIIFLENKECWNNYIERETKKSNEGHKTSYETLNEEEYMDMVKMFKEHQNIYENKGKYKRIKIKNDDKSWKKVYKQVKKIIGKIK</sequence>
<dbReference type="PANTHER" id="PTHR37984:SF5">
    <property type="entry name" value="PROTEIN NYNRIN-LIKE"/>
    <property type="match status" value="1"/>
</dbReference>
<comment type="caution">
    <text evidence="9">The sequence shown here is derived from an EMBL/GenBank/DDBJ whole genome shotgun (WGS) entry which is preliminary data.</text>
</comment>
<evidence type="ECO:0000256" key="7">
    <source>
        <dbReference type="ARBA" id="ARBA00022918"/>
    </source>
</evidence>
<keyword evidence="1" id="KW-0645">Protease</keyword>
<dbReference type="SUPFAM" id="SSF56672">
    <property type="entry name" value="DNA/RNA polymerases"/>
    <property type="match status" value="1"/>
</dbReference>
<feature type="domain" description="Reverse transcriptase" evidence="8">
    <location>
        <begin position="92"/>
        <end position="271"/>
    </location>
</feature>
<dbReference type="GO" id="GO:0006508">
    <property type="term" value="P:proteolysis"/>
    <property type="evidence" value="ECO:0007669"/>
    <property type="project" value="UniProtKB-KW"/>
</dbReference>
<dbReference type="CDD" id="cd01647">
    <property type="entry name" value="RT_LTR"/>
    <property type="match status" value="1"/>
</dbReference>
<dbReference type="EMBL" id="JEMT01010352">
    <property type="protein sequence ID" value="EXX77696.1"/>
    <property type="molecule type" value="Genomic_DNA"/>
</dbReference>
<evidence type="ECO:0000256" key="1">
    <source>
        <dbReference type="ARBA" id="ARBA00022670"/>
    </source>
</evidence>
<dbReference type="Pfam" id="PF00078">
    <property type="entry name" value="RVT_1"/>
    <property type="match status" value="1"/>
</dbReference>
<keyword evidence="3" id="KW-0548">Nucleotidyltransferase</keyword>
<dbReference type="Pfam" id="PF17917">
    <property type="entry name" value="RT_RNaseH"/>
    <property type="match status" value="1"/>
</dbReference>
<evidence type="ECO:0000256" key="6">
    <source>
        <dbReference type="ARBA" id="ARBA00022801"/>
    </source>
</evidence>
<dbReference type="InterPro" id="IPR027417">
    <property type="entry name" value="P-loop_NTPase"/>
</dbReference>
<accession>A0A015LYD0</accession>
<evidence type="ECO:0000256" key="2">
    <source>
        <dbReference type="ARBA" id="ARBA00022679"/>
    </source>
</evidence>
<proteinExistence type="predicted"/>
<dbReference type="HOGENOM" id="CLU_000384_26_0_1"/>